<dbReference type="EMBL" id="JAVDYJ010000001">
    <property type="protein sequence ID" value="MDR7346803.1"/>
    <property type="molecule type" value="Genomic_DNA"/>
</dbReference>
<accession>A0ABU2B208</accession>
<feature type="compositionally biased region" description="Basic residues" evidence="1">
    <location>
        <begin position="1"/>
        <end position="21"/>
    </location>
</feature>
<reference evidence="2 3" key="1">
    <citation type="submission" date="2023-07" db="EMBL/GenBank/DDBJ databases">
        <title>Sequencing the genomes of 1000 actinobacteria strains.</title>
        <authorList>
            <person name="Klenk H.-P."/>
        </authorList>
    </citation>
    <scope>NUCLEOTIDE SEQUENCE [LARGE SCALE GENOMIC DNA]</scope>
    <source>
        <strain evidence="2 3">DSM 22966</strain>
    </source>
</reference>
<evidence type="ECO:0000313" key="3">
    <source>
        <dbReference type="Proteomes" id="UP001183794"/>
    </source>
</evidence>
<gene>
    <name evidence="2" type="ORF">J2S62_001060</name>
</gene>
<organism evidence="2 3">
    <name type="scientific">Enteractinococcus fodinae</name>
    <dbReference type="NCBI Taxonomy" id="684663"/>
    <lineage>
        <taxon>Bacteria</taxon>
        <taxon>Bacillati</taxon>
        <taxon>Actinomycetota</taxon>
        <taxon>Actinomycetes</taxon>
        <taxon>Micrococcales</taxon>
        <taxon>Micrococcaceae</taxon>
    </lineage>
</organism>
<protein>
    <recommendedName>
        <fullName evidence="4">ATP/GTP-binding protein</fullName>
    </recommendedName>
</protein>
<keyword evidence="3" id="KW-1185">Reference proteome</keyword>
<dbReference type="RefSeq" id="WP_310172216.1">
    <property type="nucleotide sequence ID" value="NZ_BAABHE010000002.1"/>
</dbReference>
<name>A0ABU2B208_9MICC</name>
<feature type="region of interest" description="Disordered" evidence="1">
    <location>
        <begin position="1"/>
        <end position="32"/>
    </location>
</feature>
<comment type="caution">
    <text evidence="2">The sequence shown here is derived from an EMBL/GenBank/DDBJ whole genome shotgun (WGS) entry which is preliminary data.</text>
</comment>
<dbReference type="Proteomes" id="UP001183794">
    <property type="component" value="Unassembled WGS sequence"/>
</dbReference>
<proteinExistence type="predicted"/>
<evidence type="ECO:0000313" key="2">
    <source>
        <dbReference type="EMBL" id="MDR7346803.1"/>
    </source>
</evidence>
<sequence length="110" mass="12847">MARKNKRRRDQNPKRGRKHRSSASSGVSRALGDTNYTHEQAFDGGWHVRHVTSWRAVKEYTCPGCLGMIPQGQPHVVAWRSDWLMGDEDAGQQRRHWHSACWKNRQQDLR</sequence>
<evidence type="ECO:0000256" key="1">
    <source>
        <dbReference type="SAM" id="MobiDB-lite"/>
    </source>
</evidence>
<evidence type="ECO:0008006" key="4">
    <source>
        <dbReference type="Google" id="ProtNLM"/>
    </source>
</evidence>